<keyword evidence="10" id="KW-0732">Signal</keyword>
<dbReference type="GO" id="GO:0004497">
    <property type="term" value="F:monooxygenase activity"/>
    <property type="evidence" value="ECO:0007669"/>
    <property type="project" value="UniProtKB-ARBA"/>
</dbReference>
<evidence type="ECO:0000313" key="14">
    <source>
        <dbReference type="Proteomes" id="UP000249324"/>
    </source>
</evidence>
<proteinExistence type="predicted"/>
<keyword evidence="7" id="KW-1015">Disulfide bond</keyword>
<feature type="signal peptide" evidence="10">
    <location>
        <begin position="1"/>
        <end position="34"/>
    </location>
</feature>
<keyword evidence="6" id="KW-0411">Iron-sulfur</keyword>
<evidence type="ECO:0000256" key="7">
    <source>
        <dbReference type="ARBA" id="ARBA00023157"/>
    </source>
</evidence>
<dbReference type="Proteomes" id="UP000249324">
    <property type="component" value="Unassembled WGS sequence"/>
</dbReference>
<dbReference type="InterPro" id="IPR006311">
    <property type="entry name" value="TAT_signal"/>
</dbReference>
<keyword evidence="5" id="KW-0408">Iron</keyword>
<dbReference type="InterPro" id="IPR036922">
    <property type="entry name" value="Rieske_2Fe-2S_sf"/>
</dbReference>
<dbReference type="InterPro" id="IPR005805">
    <property type="entry name" value="Rieske_Fe-S_prot_C"/>
</dbReference>
<comment type="cofactor">
    <cofactor evidence="9">
        <name>[2Fe-2S] cluster</name>
        <dbReference type="ChEBI" id="CHEBI:190135"/>
    </cofactor>
</comment>
<dbReference type="CDD" id="cd03467">
    <property type="entry name" value="Rieske"/>
    <property type="match status" value="1"/>
</dbReference>
<evidence type="ECO:0000259" key="11">
    <source>
        <dbReference type="PROSITE" id="PS51296"/>
    </source>
</evidence>
<accession>A0A2W4JES1</accession>
<dbReference type="GO" id="GO:0051537">
    <property type="term" value="F:2 iron, 2 sulfur cluster binding"/>
    <property type="evidence" value="ECO:0007669"/>
    <property type="project" value="UniProtKB-KW"/>
</dbReference>
<gene>
    <name evidence="12" type="ORF">DIU77_014500</name>
    <name evidence="13" type="ORF">DIU77_09075</name>
</gene>
<evidence type="ECO:0000313" key="12">
    <source>
        <dbReference type="EMBL" id="MFO7193448.1"/>
    </source>
</evidence>
<dbReference type="Gene3D" id="2.102.10.10">
    <property type="entry name" value="Rieske [2Fe-2S] iron-sulphur domain"/>
    <property type="match status" value="1"/>
</dbReference>
<name>A0A2W4JES1_9PSEU</name>
<evidence type="ECO:0000256" key="5">
    <source>
        <dbReference type="ARBA" id="ARBA00023004"/>
    </source>
</evidence>
<keyword evidence="3" id="KW-0001">2Fe-2S</keyword>
<organism evidence="13">
    <name type="scientific">Thermocrispum agreste</name>
    <dbReference type="NCBI Taxonomy" id="37925"/>
    <lineage>
        <taxon>Bacteria</taxon>
        <taxon>Bacillati</taxon>
        <taxon>Actinomycetota</taxon>
        <taxon>Actinomycetes</taxon>
        <taxon>Pseudonocardiales</taxon>
        <taxon>Pseudonocardiaceae</taxon>
        <taxon>Thermocrispum</taxon>
    </lineage>
</organism>
<dbReference type="EMBL" id="QGUI02000214">
    <property type="protein sequence ID" value="MFO7193448.1"/>
    <property type="molecule type" value="Genomic_DNA"/>
</dbReference>
<reference evidence="12" key="4">
    <citation type="submission" date="2023-08" db="EMBL/GenBank/DDBJ databases">
        <authorList>
            <person name="Guima S.E.S."/>
            <person name="Martins L.F."/>
            <person name="Silva A.M."/>
            <person name="Setubal J.C."/>
        </authorList>
    </citation>
    <scope>NUCLEOTIDE SEQUENCE</scope>
    <source>
        <strain evidence="12">ZC4RG45</strain>
    </source>
</reference>
<evidence type="ECO:0000256" key="3">
    <source>
        <dbReference type="ARBA" id="ARBA00022714"/>
    </source>
</evidence>
<feature type="domain" description="Rieske" evidence="11">
    <location>
        <begin position="53"/>
        <end position="144"/>
    </location>
</feature>
<reference evidence="12 14" key="3">
    <citation type="journal article" date="2021" name="BMC Genomics">
        <title>Genome-resolved metagenome and metatranscriptome analyses of thermophilic composting reveal key bacterial players and their metabolic interactions.</title>
        <authorList>
            <person name="Braga L.P.P."/>
            <person name="Pereira R.V."/>
            <person name="Martins L.F."/>
            <person name="Moura L.M.S."/>
            <person name="Sanchez F.B."/>
            <person name="Patane J.S.L."/>
            <person name="da Silva A.M."/>
            <person name="Setubal J.C."/>
        </authorList>
    </citation>
    <scope>NUCLEOTIDE SEQUENCE [LARGE SCALE GENOMIC DNA]</scope>
    <source>
        <strain evidence="12">ZC4RG45</strain>
    </source>
</reference>
<dbReference type="InterPro" id="IPR017941">
    <property type="entry name" value="Rieske_2Fe-2S"/>
</dbReference>
<dbReference type="InterPro" id="IPR014349">
    <property type="entry name" value="Rieske_Fe-S_prot"/>
</dbReference>
<comment type="function">
    <text evidence="1">Iron-sulfur subunit of the cytochrome bc1 complex, an essential component of the respiratory electron transport chain required for ATP synthesis. The bc1 complex catalyzes the oxidation of menaquinol and the reduction of cytochrome c in the respiratory chain. The bc1 complex operates through a Q-cycle mechanism that couples electron transfer to generation of the proton gradient that drives ATP synthesis.</text>
</comment>
<evidence type="ECO:0000256" key="9">
    <source>
        <dbReference type="ARBA" id="ARBA00034078"/>
    </source>
</evidence>
<dbReference type="SUPFAM" id="SSF50022">
    <property type="entry name" value="ISP domain"/>
    <property type="match status" value="1"/>
</dbReference>
<comment type="caution">
    <text evidence="13">The sequence shown here is derived from an EMBL/GenBank/DDBJ whole genome shotgun (WGS) entry which is preliminary data.</text>
</comment>
<reference evidence="12" key="1">
    <citation type="submission" date="2018-05" db="EMBL/GenBank/DDBJ databases">
        <authorList>
            <person name="Moura L."/>
            <person name="Setubal J.C."/>
        </authorList>
    </citation>
    <scope>NUCLEOTIDE SEQUENCE</scope>
    <source>
        <strain evidence="12">ZC4RG45</strain>
    </source>
</reference>
<dbReference type="PROSITE" id="PS51318">
    <property type="entry name" value="TAT"/>
    <property type="match status" value="1"/>
</dbReference>
<dbReference type="GO" id="GO:0046872">
    <property type="term" value="F:metal ion binding"/>
    <property type="evidence" value="ECO:0007669"/>
    <property type="project" value="UniProtKB-KW"/>
</dbReference>
<protein>
    <recommendedName>
        <fullName evidence="2">Cytochrome bc1 complex Rieske iron-sulfur subunit</fullName>
    </recommendedName>
    <alternativeName>
        <fullName evidence="8">Cytochrome bc1 reductase complex subunit QcrA</fullName>
    </alternativeName>
</protein>
<dbReference type="EMBL" id="QGUI01000302">
    <property type="protein sequence ID" value="PZM97570.1"/>
    <property type="molecule type" value="Genomic_DNA"/>
</dbReference>
<evidence type="ECO:0000256" key="10">
    <source>
        <dbReference type="SAM" id="SignalP"/>
    </source>
</evidence>
<evidence type="ECO:0000256" key="8">
    <source>
        <dbReference type="ARBA" id="ARBA00029586"/>
    </source>
</evidence>
<dbReference type="PROSITE" id="PS51296">
    <property type="entry name" value="RIESKE"/>
    <property type="match status" value="1"/>
</dbReference>
<feature type="chain" id="PRO_5038752328" description="Cytochrome bc1 complex Rieske iron-sulfur subunit" evidence="10">
    <location>
        <begin position="35"/>
        <end position="146"/>
    </location>
</feature>
<dbReference type="Pfam" id="PF00355">
    <property type="entry name" value="Rieske"/>
    <property type="match status" value="1"/>
</dbReference>
<sequence>MDRSTTPAGRASGVPRRTAIAGTGVLAVTGAALAACGDGGGGGGGGEAPAKGTVIGKASDVQVGGGTVFKDAETVVTQPAEGEFKAFSAICTHQGCLVDSVSDGLINCKCHGSQFTLDGRVAKGPARDPLPAREVTVTEAGDIVAG</sequence>
<evidence type="ECO:0000256" key="4">
    <source>
        <dbReference type="ARBA" id="ARBA00022723"/>
    </source>
</evidence>
<evidence type="ECO:0000313" key="13">
    <source>
        <dbReference type="EMBL" id="PZM97570.1"/>
    </source>
</evidence>
<dbReference type="STRING" id="1111738.GCA_000427905_01612"/>
<evidence type="ECO:0000256" key="2">
    <source>
        <dbReference type="ARBA" id="ARBA00015816"/>
    </source>
</evidence>
<dbReference type="GO" id="GO:0016705">
    <property type="term" value="F:oxidoreductase activity, acting on paired donors, with incorporation or reduction of molecular oxygen"/>
    <property type="evidence" value="ECO:0007669"/>
    <property type="project" value="UniProtKB-ARBA"/>
</dbReference>
<dbReference type="PRINTS" id="PR00162">
    <property type="entry name" value="RIESKE"/>
</dbReference>
<dbReference type="GO" id="GO:0016020">
    <property type="term" value="C:membrane"/>
    <property type="evidence" value="ECO:0007669"/>
    <property type="project" value="InterPro"/>
</dbReference>
<dbReference type="PANTHER" id="PTHR10134">
    <property type="entry name" value="CYTOCHROME B-C1 COMPLEX SUBUNIT RIESKE, MITOCHONDRIAL"/>
    <property type="match status" value="1"/>
</dbReference>
<reference evidence="13" key="2">
    <citation type="submission" date="2018-05" db="EMBL/GenBank/DDBJ databases">
        <authorList>
            <person name="Lanie J.A."/>
            <person name="Ng W.-L."/>
            <person name="Kazmierczak K.M."/>
            <person name="Andrzejewski T.M."/>
            <person name="Davidsen T.M."/>
            <person name="Wayne K.J."/>
            <person name="Tettelin H."/>
            <person name="Glass J.I."/>
            <person name="Rusch D."/>
            <person name="Podicherti R."/>
            <person name="Tsui H.-C.T."/>
            <person name="Winkler M.E."/>
        </authorList>
    </citation>
    <scope>NUCLEOTIDE SEQUENCE</scope>
    <source>
        <strain evidence="13">ZC4RG45</strain>
    </source>
</reference>
<keyword evidence="4" id="KW-0479">Metal-binding</keyword>
<evidence type="ECO:0000256" key="6">
    <source>
        <dbReference type="ARBA" id="ARBA00023014"/>
    </source>
</evidence>
<evidence type="ECO:0000256" key="1">
    <source>
        <dbReference type="ARBA" id="ARBA00002494"/>
    </source>
</evidence>
<dbReference type="FunFam" id="2.102.10.10:FF:000016">
    <property type="entry name" value="Nitrite reductase/ring-hydroxylating ferredoxin subunit"/>
    <property type="match status" value="1"/>
</dbReference>
<dbReference type="AlphaFoldDB" id="A0A2W4JES1"/>